<name>A0ABS6DP12_9MOLU</name>
<feature type="coiled-coil region" evidence="1">
    <location>
        <begin position="698"/>
        <end position="725"/>
    </location>
</feature>
<evidence type="ECO:0000256" key="2">
    <source>
        <dbReference type="SAM" id="SignalP"/>
    </source>
</evidence>
<keyword evidence="2" id="KW-0732">Signal</keyword>
<gene>
    <name evidence="3" type="ORF">KQ875_00395</name>
</gene>
<evidence type="ECO:0000256" key="1">
    <source>
        <dbReference type="SAM" id="Coils"/>
    </source>
</evidence>
<sequence length="1523" mass="175172">MKKNNKRKVLSFLAVSATALTVTTSTFILEESRLKNLIKIQEKLWNELDDFKNQELKHSEFLTKIVQNILDDNLVLNLFYDTFSKVQTKIDNLKFALGNFKNVVNDMKKLNFEKYNSLKEEVEQYLKNTLHFEEYKEIKKELEDTKSQTDRHVNYESTQEEIDLQVKILQEAFEKAKKEKAIKDNDIRLMAFADYEKELRKLNDFIKNPLSVHEFYNDLHKEEVNNRNKIIENISVETSSLTDILEAKHKLIEELETAKTKAHKISWEELQKVYDEAIKYANETLTTPDDIKTKDLLLEYSKQQYDAGINNEDFEVVYANINNILDYVNAAKIQKQVSDTLRNHAKKTLEESKELANDFINDFSDGKYSDIKKYVSDILATESQGTESKTFDKIYESADKIIEALEAKKAEAQAGYDAQKAKLNKIKDELTDPKYESIKQEITELLENKDLIRNNPDSTTRQILDATEALKNYQAEIENKKQAKDDINASFKNIEDYIKEHNHPEDAESIQKLQKALNDTKKAVENSSDSSDIQDQKSKLEKVFEEVKKEVNATFEKREEQKTEYDEVVENVNDLLKLINANSSKYSGLANELTTTKTETDEVVAKKDTESTSDQIKQAKEKLKTKLDEVTAKKDQIDLDEATKEYKKRLDEVDTYKKDTLGDTYPDVTQKLDEAITKIKEDLKKILDDANASLKDKIAATNTASSKVQEALDKAKEEKEQTDKNRKFREFETLKNKVNDYIDKNLENNNDFDFIKNPLAKSVADESNLVEKDPNANPLEPKENIEVEGIQESIDRLTQIFNTSKDLKELKDNYDKQVKAAKAKLSEIQKPVLNEDDKELYNTLENLLTQSEEFFKNNDNKTKEKFDEKAKELSAAITKADEKYTKNKEKRAKARTDLQAKIDSITKYVQNNLQENKDGTFVTKPEHEHTVNKILKELEAAQGVHDSNSSTEQNLIDALDKLNLDEKVLKASEIFDKKALEAEKFATSLEADKKLLSNDSQKELIDTAKENLDSAIELQKSNKTKSKATEESINKATEDLSQALDEAKKQQLEIFQNAYDNLSQKAKSLLTKLDETNLEVANKHPEYQGIYDTLKAVIDSEDPKALSTSTPKPTIEILKESLPKLQKAYDDAVLAKSKSDFDKVYGDILNKFKDTEGSTKYQNLKNAVIKHLEPQKTIRDGENSTSEQIDVATNTLESQISQLDVIKEKFNEYLKVYTDLNDYKTELEAVQENNDYQEIIDEIVRKLNDYKESTIQEDQKLSIQTYTEYKKQLEQALEDAKVKKAKKDYELELAKKYTDNDFEEKHNGAKAKYNKELETISSTLAEDLKNAQTYTEKIEAYEKAQNALKQAKANVEKNKAIDDYEKALTDANTYKDSLTEDYQKKILYDLSTVITNNNDDVQHINKEQNYAAISLERIKKATKNLEDGLKLAKEQNELVKTQKDIFDKKAAEIEQAKQQYPDSATELQNSYDEEVRKLNEKINANPPTIDADSYSTASDNVDKAIQKAAYDKYQKLLTEEVNP</sequence>
<feature type="signal peptide" evidence="2">
    <location>
        <begin position="1"/>
        <end position="19"/>
    </location>
</feature>
<feature type="coiled-coil region" evidence="1">
    <location>
        <begin position="606"/>
        <end position="659"/>
    </location>
</feature>
<comment type="caution">
    <text evidence="3">The sequence shown here is derived from an EMBL/GenBank/DDBJ whole genome shotgun (WGS) entry which is preliminary data.</text>
</comment>
<feature type="coiled-coil region" evidence="1">
    <location>
        <begin position="998"/>
        <end position="1079"/>
    </location>
</feature>
<accession>A0ABS6DP12</accession>
<dbReference type="Proteomes" id="UP000718793">
    <property type="component" value="Unassembled WGS sequence"/>
</dbReference>
<keyword evidence="1" id="KW-0175">Coiled coil</keyword>
<protein>
    <recommendedName>
        <fullName evidence="5">GA module</fullName>
    </recommendedName>
</protein>
<proteinExistence type="predicted"/>
<feature type="chain" id="PRO_5045993330" description="GA module" evidence="2">
    <location>
        <begin position="20"/>
        <end position="1523"/>
    </location>
</feature>
<dbReference type="EMBL" id="JAHMHH010000001">
    <property type="protein sequence ID" value="MBU4692057.1"/>
    <property type="molecule type" value="Genomic_DNA"/>
</dbReference>
<feature type="coiled-coil region" evidence="1">
    <location>
        <begin position="395"/>
        <end position="578"/>
    </location>
</feature>
<reference evidence="3" key="1">
    <citation type="submission" date="2021-06" db="EMBL/GenBank/DDBJ databases">
        <title>Novel Mycoplasma species detected in California sea lions (Zalophus californianus) from the USA.</title>
        <authorList>
            <person name="Volokhov D.V."/>
            <person name="Furtak V.A."/>
            <person name="Zagorodnyaya T.A."/>
        </authorList>
    </citation>
    <scope>NUCLEOTIDE SEQUENCE [LARGE SCALE GENOMIC DNA]</scope>
    <source>
        <strain evidence="3">CSL 5346</strain>
    </source>
</reference>
<feature type="coiled-coil region" evidence="1">
    <location>
        <begin position="1233"/>
        <end position="1290"/>
    </location>
</feature>
<dbReference type="RefSeq" id="WP_216488310.1">
    <property type="nucleotide sequence ID" value="NZ_JAHMHH010000001.1"/>
</dbReference>
<feature type="coiled-coil region" evidence="1">
    <location>
        <begin position="1324"/>
        <end position="1361"/>
    </location>
</feature>
<evidence type="ECO:0000313" key="4">
    <source>
        <dbReference type="Proteomes" id="UP000718793"/>
    </source>
</evidence>
<evidence type="ECO:0000313" key="3">
    <source>
        <dbReference type="EMBL" id="MBU4692057.1"/>
    </source>
</evidence>
<evidence type="ECO:0008006" key="5">
    <source>
        <dbReference type="Google" id="ProtNLM"/>
    </source>
</evidence>
<organism evidence="3 4">
    <name type="scientific">Mycoplasma zalophi</name>
    <dbReference type="NCBI Taxonomy" id="191287"/>
    <lineage>
        <taxon>Bacteria</taxon>
        <taxon>Bacillati</taxon>
        <taxon>Mycoplasmatota</taxon>
        <taxon>Mollicutes</taxon>
        <taxon>Mycoplasmataceae</taxon>
        <taxon>Mycoplasma</taxon>
    </lineage>
</organism>
<keyword evidence="4" id="KW-1185">Reference proteome</keyword>